<dbReference type="OrthoDB" id="4166172at2"/>
<dbReference type="PANTHER" id="PTHR35526:SF3">
    <property type="entry name" value="ANTI-SIGMA-F FACTOR RSBW"/>
    <property type="match status" value="1"/>
</dbReference>
<reference evidence="3 4" key="1">
    <citation type="submission" date="2017-11" db="EMBL/GenBank/DDBJ databases">
        <title>Draft genome of actinobacteria isolated from guarana (Paullinia cupana (Mart.) Ducke.</title>
        <authorList>
            <person name="Siqueira K.A."/>
            <person name="Liotti R.G."/>
            <person name="Mendes T.A.O."/>
            <person name="Soares M.A."/>
        </authorList>
    </citation>
    <scope>NUCLEOTIDE SEQUENCE [LARGE SCALE GENOMIC DNA]</scope>
    <source>
        <strain evidence="3 4">193</strain>
    </source>
</reference>
<protein>
    <submittedName>
        <fullName evidence="3">Kinase</fullName>
    </submittedName>
</protein>
<organism evidence="3 4">
    <name type="scientific">Streptomyces shenzhenensis</name>
    <dbReference type="NCBI Taxonomy" id="943815"/>
    <lineage>
        <taxon>Bacteria</taxon>
        <taxon>Bacillati</taxon>
        <taxon>Actinomycetota</taxon>
        <taxon>Actinomycetes</taxon>
        <taxon>Kitasatosporales</taxon>
        <taxon>Streptomycetaceae</taxon>
        <taxon>Streptomyces</taxon>
    </lineage>
</organism>
<keyword evidence="4" id="KW-1185">Reference proteome</keyword>
<accession>A0A3M0HUD0</accession>
<dbReference type="Pfam" id="PF13581">
    <property type="entry name" value="HATPase_c_2"/>
    <property type="match status" value="1"/>
</dbReference>
<dbReference type="InterPro" id="IPR050267">
    <property type="entry name" value="Anti-sigma-factor_SerPK"/>
</dbReference>
<dbReference type="AlphaFoldDB" id="A0A3M0HUD0"/>
<feature type="domain" description="Histidine kinase/HSP90-like ATPase" evidence="2">
    <location>
        <begin position="44"/>
        <end position="142"/>
    </location>
</feature>
<keyword evidence="3" id="KW-0418">Kinase</keyword>
<evidence type="ECO:0000313" key="4">
    <source>
        <dbReference type="Proteomes" id="UP000270471"/>
    </source>
</evidence>
<evidence type="ECO:0000259" key="2">
    <source>
        <dbReference type="Pfam" id="PF13581"/>
    </source>
</evidence>
<keyword evidence="3" id="KW-0808">Transferase</keyword>
<proteinExistence type="predicted"/>
<name>A0A3M0HUD0_9ACTN</name>
<dbReference type="Gene3D" id="3.30.565.10">
    <property type="entry name" value="Histidine kinase-like ATPase, C-terminal domain"/>
    <property type="match status" value="1"/>
</dbReference>
<gene>
    <name evidence="3" type="ORF">CTZ28_39305</name>
</gene>
<comment type="caution">
    <text evidence="3">The sequence shown here is derived from an EMBL/GenBank/DDBJ whole genome shotgun (WGS) entry which is preliminary data.</text>
</comment>
<dbReference type="RefSeq" id="WP_121894599.1">
    <property type="nucleotide sequence ID" value="NZ_PENI01000040.1"/>
</dbReference>
<dbReference type="GO" id="GO:0004674">
    <property type="term" value="F:protein serine/threonine kinase activity"/>
    <property type="evidence" value="ECO:0007669"/>
    <property type="project" value="UniProtKB-KW"/>
</dbReference>
<dbReference type="CDD" id="cd16936">
    <property type="entry name" value="HATPase_RsbW-like"/>
    <property type="match status" value="1"/>
</dbReference>
<evidence type="ECO:0000256" key="1">
    <source>
        <dbReference type="ARBA" id="ARBA00022527"/>
    </source>
</evidence>
<dbReference type="SUPFAM" id="SSF55874">
    <property type="entry name" value="ATPase domain of HSP90 chaperone/DNA topoisomerase II/histidine kinase"/>
    <property type="match status" value="1"/>
</dbReference>
<dbReference type="Proteomes" id="UP000270471">
    <property type="component" value="Unassembled WGS sequence"/>
</dbReference>
<keyword evidence="1" id="KW-0723">Serine/threonine-protein kinase</keyword>
<dbReference type="PANTHER" id="PTHR35526">
    <property type="entry name" value="ANTI-SIGMA-F FACTOR RSBW-RELATED"/>
    <property type="match status" value="1"/>
</dbReference>
<dbReference type="EMBL" id="PENI01000040">
    <property type="protein sequence ID" value="RMB80587.1"/>
    <property type="molecule type" value="Genomic_DNA"/>
</dbReference>
<dbReference type="InterPro" id="IPR036890">
    <property type="entry name" value="HATPase_C_sf"/>
</dbReference>
<dbReference type="InterPro" id="IPR003594">
    <property type="entry name" value="HATPase_dom"/>
</dbReference>
<sequence length="158" mass="16963">MLPTATGRIERLTLPETDQTVCGRIALVFPRTPVAAAENPPAQDLVRVGEVRRICGAQLRNWGLERFDDSVRLLLSELVTNAIQHGSGSQVGVRLSHTPVEVRIEVRSGPVNTLTARDPGLLDEDGRGLLLVDALADAWGVDDAGWVWCVIATAAHGA</sequence>
<evidence type="ECO:0000313" key="3">
    <source>
        <dbReference type="EMBL" id="RMB80587.1"/>
    </source>
</evidence>